<comment type="caution">
    <text evidence="10">The sequence shown here is derived from an EMBL/GenBank/DDBJ whole genome shotgun (WGS) entry which is preliminary data.</text>
</comment>
<keyword evidence="4" id="KW-0949">S-adenosyl-L-methionine</keyword>
<evidence type="ECO:0000256" key="8">
    <source>
        <dbReference type="SAM" id="MobiDB-lite"/>
    </source>
</evidence>
<dbReference type="PANTHER" id="PTHR23068:SF43">
    <property type="entry name" value="SAM-DEPENDENT MTASE DRM-TYPE DOMAIN-CONTAINING PROTEIN"/>
    <property type="match status" value="1"/>
</dbReference>
<dbReference type="EMBL" id="CAKOAT010979598">
    <property type="protein sequence ID" value="CAH8392075.1"/>
    <property type="molecule type" value="Genomic_DNA"/>
</dbReference>
<dbReference type="InterPro" id="IPR029063">
    <property type="entry name" value="SAM-dependent_MTases_sf"/>
</dbReference>
<dbReference type="InterPro" id="IPR050390">
    <property type="entry name" value="C5-Methyltransferase"/>
</dbReference>
<feature type="region of interest" description="Disordered" evidence="8">
    <location>
        <begin position="152"/>
        <end position="204"/>
    </location>
</feature>
<organism evidence="10 11">
    <name type="scientific">Eruca vesicaria subsp. sativa</name>
    <name type="common">Garden rocket</name>
    <name type="synonym">Eruca sativa</name>
    <dbReference type="NCBI Taxonomy" id="29727"/>
    <lineage>
        <taxon>Eukaryota</taxon>
        <taxon>Viridiplantae</taxon>
        <taxon>Streptophyta</taxon>
        <taxon>Embryophyta</taxon>
        <taxon>Tracheophyta</taxon>
        <taxon>Spermatophyta</taxon>
        <taxon>Magnoliopsida</taxon>
        <taxon>eudicotyledons</taxon>
        <taxon>Gunneridae</taxon>
        <taxon>Pentapetalae</taxon>
        <taxon>rosids</taxon>
        <taxon>malvids</taxon>
        <taxon>Brassicales</taxon>
        <taxon>Brassicaceae</taxon>
        <taxon>Brassiceae</taxon>
        <taxon>Eruca</taxon>
    </lineage>
</organism>
<keyword evidence="2" id="KW-0489">Methyltransferase</keyword>
<dbReference type="AlphaFoldDB" id="A0ABC8M6X9"/>
<dbReference type="PROSITE" id="PS51680">
    <property type="entry name" value="SAM_MT_DRM"/>
    <property type="match status" value="1"/>
</dbReference>
<evidence type="ECO:0000313" key="11">
    <source>
        <dbReference type="Proteomes" id="UP001642260"/>
    </source>
</evidence>
<protein>
    <recommendedName>
        <fullName evidence="9">SAM-dependent MTase DRM-type domain-containing protein</fullName>
    </recommendedName>
</protein>
<sequence>MSSFVHHANEPDIQYEADGARMMLLRMNFPQNLVDLALSRLGKGTPVDEMIDFITAAQLAEEYAEESEDLLDGTETNREDENVILSTEVPSELLFEEMGKTLQLLERGFSHDEISKEIEKLGEKLRQLHKVSAAPATCPSKSWRFVGVNAKKKHGDVGSSSGTSNVGESSKSKRKKDKVDRETDRGKRLRPEPMGSSSSVMETPRMNDELIENSYESPSAMQPRLSKMRPLDLVKRPYFFYGNLTELSPQWWSKISRFFFGIHPEIVDTRLWSALRRREGYVHNLPIENRFHILPKPCRSAPNTISPVEPDNMECIMGYPSNHTKIGGGIKLAARMKLLDYCFQTDTLGYHLSVLKPMFPQGLTVLSLFSGIGGAEIALSRLGVHLKVVFSVESCGVSRNIMKRWWQTSGQSGELVQIEDITSLRIKKLENLVQRFGGFDLVICQNPPTPADLSKESSRSEACKFDFMLFNEVVRVSRRVKDLMS</sequence>
<dbReference type="PANTHER" id="PTHR23068">
    <property type="entry name" value="DNA CYTOSINE-5- -METHYLTRANSFERASE 3-RELATED"/>
    <property type="match status" value="1"/>
</dbReference>
<evidence type="ECO:0000256" key="7">
    <source>
        <dbReference type="ARBA" id="ARBA00023242"/>
    </source>
</evidence>
<accession>A0ABC8M6X9</accession>
<evidence type="ECO:0000259" key="9">
    <source>
        <dbReference type="PROSITE" id="PS51680"/>
    </source>
</evidence>
<gene>
    <name evidence="10" type="ORF">ERUC_LOCUS44558</name>
</gene>
<dbReference type="GO" id="GO:0032259">
    <property type="term" value="P:methylation"/>
    <property type="evidence" value="ECO:0007669"/>
    <property type="project" value="UniProtKB-KW"/>
</dbReference>
<dbReference type="GO" id="GO:0005634">
    <property type="term" value="C:nucleus"/>
    <property type="evidence" value="ECO:0007669"/>
    <property type="project" value="UniProtKB-SubCell"/>
</dbReference>
<proteinExistence type="predicted"/>
<reference evidence="10 11" key="1">
    <citation type="submission" date="2022-03" db="EMBL/GenBank/DDBJ databases">
        <authorList>
            <person name="Macdonald S."/>
            <person name="Ahmed S."/>
            <person name="Newling K."/>
        </authorList>
    </citation>
    <scope>NUCLEOTIDE SEQUENCE [LARGE SCALE GENOMIC DNA]</scope>
</reference>
<feature type="compositionally biased region" description="Low complexity" evidence="8">
    <location>
        <begin position="157"/>
        <end position="169"/>
    </location>
</feature>
<evidence type="ECO:0000256" key="1">
    <source>
        <dbReference type="ARBA" id="ARBA00004123"/>
    </source>
</evidence>
<dbReference type="GO" id="GO:0008168">
    <property type="term" value="F:methyltransferase activity"/>
    <property type="evidence" value="ECO:0007669"/>
    <property type="project" value="UniProtKB-KW"/>
</dbReference>
<keyword evidence="6" id="KW-0238">DNA-binding</keyword>
<dbReference type="SUPFAM" id="SSF53335">
    <property type="entry name" value="S-adenosyl-L-methionine-dependent methyltransferases"/>
    <property type="match status" value="1"/>
</dbReference>
<keyword evidence="5" id="KW-0677">Repeat</keyword>
<evidence type="ECO:0000256" key="4">
    <source>
        <dbReference type="ARBA" id="ARBA00022691"/>
    </source>
</evidence>
<evidence type="ECO:0000313" key="10">
    <source>
        <dbReference type="EMBL" id="CAH8392075.1"/>
    </source>
</evidence>
<name>A0ABC8M6X9_ERUVS</name>
<comment type="subcellular location">
    <subcellularLocation>
        <location evidence="1">Nucleus</location>
    </subcellularLocation>
</comment>
<feature type="compositionally biased region" description="Basic and acidic residues" evidence="8">
    <location>
        <begin position="177"/>
        <end position="191"/>
    </location>
</feature>
<keyword evidence="11" id="KW-1185">Reference proteome</keyword>
<keyword evidence="7" id="KW-0539">Nucleus</keyword>
<evidence type="ECO:0000256" key="2">
    <source>
        <dbReference type="ARBA" id="ARBA00022603"/>
    </source>
</evidence>
<dbReference type="Gene3D" id="3.40.50.150">
    <property type="entry name" value="Vaccinia Virus protein VP39"/>
    <property type="match status" value="1"/>
</dbReference>
<evidence type="ECO:0000256" key="3">
    <source>
        <dbReference type="ARBA" id="ARBA00022679"/>
    </source>
</evidence>
<evidence type="ECO:0000256" key="6">
    <source>
        <dbReference type="ARBA" id="ARBA00023125"/>
    </source>
</evidence>
<dbReference type="InterPro" id="IPR030380">
    <property type="entry name" value="SAM_MeTfrase_DRM"/>
</dbReference>
<evidence type="ECO:0000256" key="5">
    <source>
        <dbReference type="ARBA" id="ARBA00022737"/>
    </source>
</evidence>
<dbReference type="Proteomes" id="UP001642260">
    <property type="component" value="Unassembled WGS sequence"/>
</dbReference>
<dbReference type="GO" id="GO:0003677">
    <property type="term" value="F:DNA binding"/>
    <property type="evidence" value="ECO:0007669"/>
    <property type="project" value="UniProtKB-KW"/>
</dbReference>
<feature type="domain" description="SAM-dependent MTase DRM-type" evidence="9">
    <location>
        <begin position="222"/>
        <end position="485"/>
    </location>
</feature>
<keyword evidence="3" id="KW-0808">Transferase</keyword>